<evidence type="ECO:0000256" key="1">
    <source>
        <dbReference type="SAM" id="MobiDB-lite"/>
    </source>
</evidence>
<feature type="compositionally biased region" description="Low complexity" evidence="1">
    <location>
        <begin position="256"/>
        <end position="267"/>
    </location>
</feature>
<feature type="compositionally biased region" description="Basic residues" evidence="1">
    <location>
        <begin position="215"/>
        <end position="224"/>
    </location>
</feature>
<dbReference type="AlphaFoldDB" id="A0A177FGA7"/>
<feature type="region of interest" description="Disordered" evidence="1">
    <location>
        <begin position="67"/>
        <end position="147"/>
    </location>
</feature>
<feature type="compositionally biased region" description="Basic and acidic residues" evidence="1">
    <location>
        <begin position="105"/>
        <end position="120"/>
    </location>
</feature>
<dbReference type="OrthoDB" id="5403747at2759"/>
<feature type="region of interest" description="Disordered" evidence="1">
    <location>
        <begin position="286"/>
        <end position="313"/>
    </location>
</feature>
<organism evidence="2 3">
    <name type="scientific">Fonsecaea monophora</name>
    <dbReference type="NCBI Taxonomy" id="254056"/>
    <lineage>
        <taxon>Eukaryota</taxon>
        <taxon>Fungi</taxon>
        <taxon>Dikarya</taxon>
        <taxon>Ascomycota</taxon>
        <taxon>Pezizomycotina</taxon>
        <taxon>Eurotiomycetes</taxon>
        <taxon>Chaetothyriomycetidae</taxon>
        <taxon>Chaetothyriales</taxon>
        <taxon>Herpotrichiellaceae</taxon>
        <taxon>Fonsecaea</taxon>
    </lineage>
</organism>
<protein>
    <submittedName>
        <fullName evidence="2">Uncharacterized protein</fullName>
    </submittedName>
</protein>
<dbReference type="Proteomes" id="UP000077002">
    <property type="component" value="Unassembled WGS sequence"/>
</dbReference>
<sequence length="344" mass="35005">MADATTTKASGGLTSREGEVALAALQCVKGGDIQIDYAALCDRLGFKNEASARTAWCVVRRKLFTDTKSSTDEPGTPKAKTPRKAKDSNVATPKPAPKAGAGAAADKDGGDHDNGDDEKSGSAPAVAAGDANRSEGQSQENSQHVHVQATFSTHLIALVTASHTNVLAPLEAPTTPKTPTTPKKRSRKTKAEKEAEAAANGEAAPGDGDEDEKPPKKRRTPAKKKVTESENNGEMDGDTKATPAKGKKASTPRKSATAAADKVTDAAGPGEEEIAVVKVATLIKKKDGVSDEPDASRTAVSTGASASKGMNADVNGSVGDTASAAIESVAAKATEVLARAAGAN</sequence>
<reference evidence="2 3" key="1">
    <citation type="submission" date="2016-03" db="EMBL/GenBank/DDBJ databases">
        <title>Draft genome sequence of the Fonsecaea monophora CBS 269.37.</title>
        <authorList>
            <person name="Bombassaro A."/>
            <person name="Vinicius W.A."/>
            <person name="De Hoog S."/>
            <person name="Sun J."/>
            <person name="Souza E.M."/>
            <person name="Raittz R.T."/>
            <person name="Costa F."/>
            <person name="Leao A.C."/>
            <person name="Tadra-Sfeir M.Z."/>
            <person name="Baura V."/>
            <person name="Balsanelli E."/>
            <person name="Pedrosa F.O."/>
            <person name="Moreno L.F."/>
            <person name="Steffens M.B."/>
            <person name="Xi L."/>
            <person name="Bocca A.L."/>
            <person name="Felipe M.S."/>
            <person name="Teixeira M."/>
            <person name="Telles Filho F.Q."/>
            <person name="Azevedo C.M."/>
            <person name="Gomes R."/>
            <person name="Vicente V.A."/>
        </authorList>
    </citation>
    <scope>NUCLEOTIDE SEQUENCE [LARGE SCALE GENOMIC DNA]</scope>
    <source>
        <strain evidence="2 3">CBS 269.37</strain>
    </source>
</reference>
<feature type="compositionally biased region" description="Polar residues" evidence="1">
    <location>
        <begin position="134"/>
        <end position="147"/>
    </location>
</feature>
<feature type="compositionally biased region" description="Low complexity" evidence="1">
    <location>
        <begin position="197"/>
        <end position="206"/>
    </location>
</feature>
<gene>
    <name evidence="2" type="ORF">AYO21_03235</name>
</gene>
<dbReference type="EMBL" id="LVKK01000015">
    <property type="protein sequence ID" value="OAG42650.1"/>
    <property type="molecule type" value="Genomic_DNA"/>
</dbReference>
<accession>A0A177FGA7</accession>
<keyword evidence="3" id="KW-1185">Reference proteome</keyword>
<dbReference type="RefSeq" id="XP_022514602.1">
    <property type="nucleotide sequence ID" value="XM_022653209.1"/>
</dbReference>
<proteinExistence type="predicted"/>
<evidence type="ECO:0000313" key="2">
    <source>
        <dbReference type="EMBL" id="OAG42650.1"/>
    </source>
</evidence>
<name>A0A177FGA7_9EURO</name>
<dbReference type="GeneID" id="34598406"/>
<comment type="caution">
    <text evidence="2">The sequence shown here is derived from an EMBL/GenBank/DDBJ whole genome shotgun (WGS) entry which is preliminary data.</text>
</comment>
<feature type="region of interest" description="Disordered" evidence="1">
    <location>
        <begin position="165"/>
        <end position="273"/>
    </location>
</feature>
<evidence type="ECO:0000313" key="3">
    <source>
        <dbReference type="Proteomes" id="UP000077002"/>
    </source>
</evidence>